<comment type="pathway">
    <text evidence="1">Cofactor biosynthesis; tetrahydrofolate biosynthesis; 2-amino-4-hydroxy-6-hydroxymethyl-7,8-dihydropteridine diphosphate from 7,8-dihydroneopterin triphosphate: step 4/4.</text>
</comment>
<evidence type="ECO:0000256" key="7">
    <source>
        <dbReference type="ARBA" id="ARBA00022777"/>
    </source>
</evidence>
<keyword evidence="7" id="KW-0418">Kinase</keyword>
<dbReference type="Pfam" id="PF01288">
    <property type="entry name" value="HPPK"/>
    <property type="match status" value="1"/>
</dbReference>
<evidence type="ECO:0000256" key="11">
    <source>
        <dbReference type="ARBA" id="ARBA00029766"/>
    </source>
</evidence>
<sequence length="172" mass="19570">MEILNLQTTYLLLGSNLGNSKEILENAMQAIEERVGKIILCSKYYETAPWGVENQPNYLNIALAVDTLLPAVELLKQTQQIEDLLGRVRKEKWGARLIDVDIIFYGDAVINLPDLVIPHPLMQERNFVLVPLQEIAPDFEHPTLKKTIQNLYNTCDDIAEVKVLNYLPLPTE</sequence>
<comment type="similarity">
    <text evidence="2">Belongs to the HPPK family.</text>
</comment>
<comment type="caution">
    <text evidence="14">The sequence shown here is derived from an EMBL/GenBank/DDBJ whole genome shotgun (WGS) entry which is preliminary data.</text>
</comment>
<evidence type="ECO:0000259" key="13">
    <source>
        <dbReference type="PROSITE" id="PS00794"/>
    </source>
</evidence>
<evidence type="ECO:0000256" key="5">
    <source>
        <dbReference type="ARBA" id="ARBA00022679"/>
    </source>
</evidence>
<protein>
    <recommendedName>
        <fullName evidence="4">2-amino-4-hydroxy-6-hydroxymethyldihydropteridine pyrophosphokinase</fullName>
        <ecNumber evidence="3">2.7.6.3</ecNumber>
    </recommendedName>
    <alternativeName>
        <fullName evidence="11">6-hydroxymethyl-7,8-dihydropterin pyrophosphokinase</fullName>
    </alternativeName>
    <alternativeName>
        <fullName evidence="12">7,8-dihydro-6-hydroxymethylpterin-pyrophosphokinase</fullName>
    </alternativeName>
</protein>
<dbReference type="GO" id="GO:0003848">
    <property type="term" value="F:2-amino-4-hydroxy-6-hydroxymethyldihydropteridine diphosphokinase activity"/>
    <property type="evidence" value="ECO:0007669"/>
    <property type="project" value="UniProtKB-EC"/>
</dbReference>
<dbReference type="EMBL" id="JAYFUM010000018">
    <property type="protein sequence ID" value="MEA5140489.1"/>
    <property type="molecule type" value="Genomic_DNA"/>
</dbReference>
<evidence type="ECO:0000256" key="12">
    <source>
        <dbReference type="ARBA" id="ARBA00033413"/>
    </source>
</evidence>
<dbReference type="CDD" id="cd00483">
    <property type="entry name" value="HPPK"/>
    <property type="match status" value="1"/>
</dbReference>
<dbReference type="PANTHER" id="PTHR43071:SF1">
    <property type="entry name" value="2-AMINO-4-HYDROXY-6-HYDROXYMETHYLDIHYDROPTERIDINE PYROPHOSPHOKINASE"/>
    <property type="match status" value="1"/>
</dbReference>
<evidence type="ECO:0000256" key="8">
    <source>
        <dbReference type="ARBA" id="ARBA00022840"/>
    </source>
</evidence>
<evidence type="ECO:0000256" key="10">
    <source>
        <dbReference type="ARBA" id="ARBA00029409"/>
    </source>
</evidence>
<evidence type="ECO:0000256" key="3">
    <source>
        <dbReference type="ARBA" id="ARBA00013253"/>
    </source>
</evidence>
<keyword evidence="5 14" id="KW-0808">Transferase</keyword>
<dbReference type="EC" id="2.7.6.3" evidence="3"/>
<evidence type="ECO:0000256" key="4">
    <source>
        <dbReference type="ARBA" id="ARBA00016218"/>
    </source>
</evidence>
<feature type="domain" description="7,8-dihydro-6-hydroxymethylpterin-pyrophosphokinase" evidence="13">
    <location>
        <begin position="92"/>
        <end position="103"/>
    </location>
</feature>
<comment type="function">
    <text evidence="10">Catalyzes the transfer of pyrophosphate from adenosine triphosphate (ATP) to 6-hydroxymethyl-7,8-dihydropterin, an enzymatic step in folate biosynthesis pathway.</text>
</comment>
<dbReference type="InterPro" id="IPR000550">
    <property type="entry name" value="Hppk"/>
</dbReference>
<evidence type="ECO:0000313" key="15">
    <source>
        <dbReference type="Proteomes" id="UP001302949"/>
    </source>
</evidence>
<keyword evidence="9" id="KW-0289">Folate biosynthesis</keyword>
<keyword evidence="6" id="KW-0547">Nucleotide-binding</keyword>
<dbReference type="Gene3D" id="3.30.70.560">
    <property type="entry name" value="7,8-Dihydro-6-hydroxymethylpterin-pyrophosphokinase HPPK"/>
    <property type="match status" value="1"/>
</dbReference>
<keyword evidence="8" id="KW-0067">ATP-binding</keyword>
<name>A0ABU5QCB1_9BACT</name>
<reference evidence="14 15" key="1">
    <citation type="submission" date="2023-12" db="EMBL/GenBank/DDBJ databases">
        <title>Novel species of the genus Arcicella isolated from rivers.</title>
        <authorList>
            <person name="Lu H."/>
        </authorList>
    </citation>
    <scope>NUCLEOTIDE SEQUENCE [LARGE SCALE GENOMIC DNA]</scope>
    <source>
        <strain evidence="14 15">KCTC 23307</strain>
    </source>
</reference>
<accession>A0ABU5QCB1</accession>
<organism evidence="14 15">
    <name type="scientific">Arcicella rigui</name>
    <dbReference type="NCBI Taxonomy" id="797020"/>
    <lineage>
        <taxon>Bacteria</taxon>
        <taxon>Pseudomonadati</taxon>
        <taxon>Bacteroidota</taxon>
        <taxon>Cytophagia</taxon>
        <taxon>Cytophagales</taxon>
        <taxon>Flectobacillaceae</taxon>
        <taxon>Arcicella</taxon>
    </lineage>
</organism>
<evidence type="ECO:0000313" key="14">
    <source>
        <dbReference type="EMBL" id="MEA5140489.1"/>
    </source>
</evidence>
<gene>
    <name evidence="14" type="primary">folK</name>
    <name evidence="14" type="ORF">VB248_15155</name>
</gene>
<dbReference type="PROSITE" id="PS00794">
    <property type="entry name" value="HPPK"/>
    <property type="match status" value="1"/>
</dbReference>
<evidence type="ECO:0000256" key="9">
    <source>
        <dbReference type="ARBA" id="ARBA00022909"/>
    </source>
</evidence>
<dbReference type="PANTHER" id="PTHR43071">
    <property type="entry name" value="2-AMINO-4-HYDROXY-6-HYDROXYMETHYLDIHYDROPTERIDINE PYROPHOSPHOKINASE"/>
    <property type="match status" value="1"/>
</dbReference>
<evidence type="ECO:0000256" key="6">
    <source>
        <dbReference type="ARBA" id="ARBA00022741"/>
    </source>
</evidence>
<dbReference type="RefSeq" id="WP_323297644.1">
    <property type="nucleotide sequence ID" value="NZ_JAYFUM010000018.1"/>
</dbReference>
<evidence type="ECO:0000256" key="2">
    <source>
        <dbReference type="ARBA" id="ARBA00005810"/>
    </source>
</evidence>
<dbReference type="Proteomes" id="UP001302949">
    <property type="component" value="Unassembled WGS sequence"/>
</dbReference>
<evidence type="ECO:0000256" key="1">
    <source>
        <dbReference type="ARBA" id="ARBA00005051"/>
    </source>
</evidence>
<dbReference type="InterPro" id="IPR035907">
    <property type="entry name" value="Hppk_sf"/>
</dbReference>
<dbReference type="SUPFAM" id="SSF55083">
    <property type="entry name" value="6-hydroxymethyl-7,8-dihydropterin pyrophosphokinase, HPPK"/>
    <property type="match status" value="1"/>
</dbReference>
<proteinExistence type="inferred from homology"/>
<dbReference type="NCBIfam" id="TIGR01498">
    <property type="entry name" value="folK"/>
    <property type="match status" value="1"/>
</dbReference>
<keyword evidence="15" id="KW-1185">Reference proteome</keyword>